<evidence type="ECO:0000313" key="7">
    <source>
        <dbReference type="EMBL" id="HJC11229.1"/>
    </source>
</evidence>
<sequence>MKKLSKLIITHMDFQGENLLISAKEEKGRICQFNIVREGEKKLLGNIYIGKVKNIKKNIHCAFIEIAPGEMCYYSMDEKEPPIFTNPKKDLVMKIGDEVVVQVSREGIKSKLPSVTGNLNFTGKYLVLTSQRKKLGFSAKLTKQEKARIRPVLEEHLTGQAGIIVRTNARDASPQELLEELARLKKRYEELKHRAISRVCYSLLETGLPEPLRILQGVYVRNLEEILTDDGELYSRITEEISADEEKKVLVRLYEDKLLPLPKLYRLEKALEEALDRKVWLKSGGFLVIEQTEAFVSIDVNSGKFSENKDTRETFRKINLEAAREIAFQLRLRNLSGIILIDFINMEAEEDKKELLRFLQSCLKEDPVKASVVDMTPLNIVEVTRKKVQKSLREEMKSRRDMEK</sequence>
<dbReference type="PANTHER" id="PTHR30001:SF0">
    <property type="entry name" value="RIBONUCLEASE G"/>
    <property type="match status" value="1"/>
</dbReference>
<evidence type="ECO:0000256" key="1">
    <source>
        <dbReference type="ARBA" id="ARBA00001946"/>
    </source>
</evidence>
<evidence type="ECO:0000256" key="4">
    <source>
        <dbReference type="ARBA" id="ARBA00022842"/>
    </source>
</evidence>
<dbReference type="PANTHER" id="PTHR30001">
    <property type="entry name" value="RIBONUCLEASE"/>
    <property type="match status" value="1"/>
</dbReference>
<dbReference type="InterPro" id="IPR012340">
    <property type="entry name" value="NA-bd_OB-fold"/>
</dbReference>
<evidence type="ECO:0000256" key="3">
    <source>
        <dbReference type="ARBA" id="ARBA00022801"/>
    </source>
</evidence>
<proteinExistence type="predicted"/>
<keyword evidence="2" id="KW-0479">Metal-binding</keyword>
<comment type="cofactor">
    <cofactor evidence="1">
        <name>Mg(2+)</name>
        <dbReference type="ChEBI" id="CHEBI:18420"/>
    </cofactor>
</comment>
<gene>
    <name evidence="7" type="ORF">H9935_10570</name>
</gene>
<reference evidence="7" key="2">
    <citation type="submission" date="2021-04" db="EMBL/GenBank/DDBJ databases">
        <authorList>
            <person name="Gilroy R."/>
        </authorList>
    </citation>
    <scope>NUCLEOTIDE SEQUENCE</scope>
    <source>
        <strain evidence="7">ChiSxjej6B18-287</strain>
    </source>
</reference>
<dbReference type="AlphaFoldDB" id="A0A9D2N7U0"/>
<dbReference type="InterPro" id="IPR019307">
    <property type="entry name" value="RNA-bd_AU-1/RNase_E/G"/>
</dbReference>
<dbReference type="Gene3D" id="2.40.50.140">
    <property type="entry name" value="Nucleic acid-binding proteins"/>
    <property type="match status" value="1"/>
</dbReference>
<dbReference type="CDD" id="cd04453">
    <property type="entry name" value="S1_RNase_E"/>
    <property type="match status" value="1"/>
</dbReference>
<comment type="caution">
    <text evidence="7">The sequence shown here is derived from an EMBL/GenBank/DDBJ whole genome shotgun (WGS) entry which is preliminary data.</text>
</comment>
<dbReference type="EMBL" id="DWWV01000137">
    <property type="protein sequence ID" value="HJC11229.1"/>
    <property type="molecule type" value="Genomic_DNA"/>
</dbReference>
<dbReference type="GO" id="GO:0006364">
    <property type="term" value="P:rRNA processing"/>
    <property type="evidence" value="ECO:0007669"/>
    <property type="project" value="TreeGrafter"/>
</dbReference>
<keyword evidence="4" id="KW-0460">Magnesium</keyword>
<evidence type="ECO:0000256" key="5">
    <source>
        <dbReference type="ARBA" id="ARBA00022884"/>
    </source>
</evidence>
<evidence type="ECO:0000256" key="2">
    <source>
        <dbReference type="ARBA" id="ARBA00022723"/>
    </source>
</evidence>
<dbReference type="GO" id="GO:0005737">
    <property type="term" value="C:cytoplasm"/>
    <property type="evidence" value="ECO:0007669"/>
    <property type="project" value="TreeGrafter"/>
</dbReference>
<name>A0A9D2N7U0_9FIRM</name>
<evidence type="ECO:0000259" key="6">
    <source>
        <dbReference type="Pfam" id="PF10150"/>
    </source>
</evidence>
<dbReference type="InterPro" id="IPR004659">
    <property type="entry name" value="RNase_E/G"/>
</dbReference>
<dbReference type="Pfam" id="PF10150">
    <property type="entry name" value="RNase_E_G"/>
    <property type="match status" value="1"/>
</dbReference>
<evidence type="ECO:0000313" key="8">
    <source>
        <dbReference type="Proteomes" id="UP000823893"/>
    </source>
</evidence>
<dbReference type="GO" id="GO:0016787">
    <property type="term" value="F:hydrolase activity"/>
    <property type="evidence" value="ECO:0007669"/>
    <property type="project" value="UniProtKB-KW"/>
</dbReference>
<dbReference type="GO" id="GO:0046872">
    <property type="term" value="F:metal ion binding"/>
    <property type="evidence" value="ECO:0007669"/>
    <property type="project" value="UniProtKB-KW"/>
</dbReference>
<feature type="domain" description="RNA-binding protein AU-1/Ribonuclease E/G" evidence="6">
    <location>
        <begin position="121"/>
        <end position="388"/>
    </location>
</feature>
<keyword evidence="3" id="KW-0378">Hydrolase</keyword>
<dbReference type="GO" id="GO:0004540">
    <property type="term" value="F:RNA nuclease activity"/>
    <property type="evidence" value="ECO:0007669"/>
    <property type="project" value="InterPro"/>
</dbReference>
<dbReference type="SUPFAM" id="SSF50249">
    <property type="entry name" value="Nucleic acid-binding proteins"/>
    <property type="match status" value="1"/>
</dbReference>
<reference evidence="7" key="1">
    <citation type="journal article" date="2021" name="PeerJ">
        <title>Extensive microbial diversity within the chicken gut microbiome revealed by metagenomics and culture.</title>
        <authorList>
            <person name="Gilroy R."/>
            <person name="Ravi A."/>
            <person name="Getino M."/>
            <person name="Pursley I."/>
            <person name="Horton D.L."/>
            <person name="Alikhan N.F."/>
            <person name="Baker D."/>
            <person name="Gharbi K."/>
            <person name="Hall N."/>
            <person name="Watson M."/>
            <person name="Adriaenssens E.M."/>
            <person name="Foster-Nyarko E."/>
            <person name="Jarju S."/>
            <person name="Secka A."/>
            <person name="Antonio M."/>
            <person name="Oren A."/>
            <person name="Chaudhuri R.R."/>
            <person name="La Ragione R."/>
            <person name="Hildebrand F."/>
            <person name="Pallen M.J."/>
        </authorList>
    </citation>
    <scope>NUCLEOTIDE SEQUENCE</scope>
    <source>
        <strain evidence="7">ChiSxjej6B18-287</strain>
    </source>
</reference>
<dbReference type="GO" id="GO:0003723">
    <property type="term" value="F:RNA binding"/>
    <property type="evidence" value="ECO:0007669"/>
    <property type="project" value="UniProtKB-KW"/>
</dbReference>
<keyword evidence="5" id="KW-0694">RNA-binding</keyword>
<accession>A0A9D2N7U0</accession>
<organism evidence="7 8">
    <name type="scientific">Candidatus Blautia merdigallinarum</name>
    <dbReference type="NCBI Taxonomy" id="2838495"/>
    <lineage>
        <taxon>Bacteria</taxon>
        <taxon>Bacillati</taxon>
        <taxon>Bacillota</taxon>
        <taxon>Clostridia</taxon>
        <taxon>Lachnospirales</taxon>
        <taxon>Lachnospiraceae</taxon>
        <taxon>Blautia</taxon>
    </lineage>
</organism>
<dbReference type="Proteomes" id="UP000823893">
    <property type="component" value="Unassembled WGS sequence"/>
</dbReference>
<protein>
    <submittedName>
        <fullName evidence="7">Ribonuclease E/G</fullName>
    </submittedName>
</protein>